<name>A0A0A9BDE9_ARUDO</name>
<reference evidence="1" key="2">
    <citation type="journal article" date="2015" name="Data Brief">
        <title>Shoot transcriptome of the giant reed, Arundo donax.</title>
        <authorList>
            <person name="Barrero R.A."/>
            <person name="Guerrero F.D."/>
            <person name="Moolhuijzen P."/>
            <person name="Goolsby J.A."/>
            <person name="Tidwell J."/>
            <person name="Bellgard S.E."/>
            <person name="Bellgard M.I."/>
        </authorList>
    </citation>
    <scope>NUCLEOTIDE SEQUENCE</scope>
    <source>
        <tissue evidence="1">Shoot tissue taken approximately 20 cm above the soil surface</tissue>
    </source>
</reference>
<reference evidence="1" key="1">
    <citation type="submission" date="2014-09" db="EMBL/GenBank/DDBJ databases">
        <authorList>
            <person name="Magalhaes I.L.F."/>
            <person name="Oliveira U."/>
            <person name="Santos F.R."/>
            <person name="Vidigal T.H.D.A."/>
            <person name="Brescovit A.D."/>
            <person name="Santos A.J."/>
        </authorList>
    </citation>
    <scope>NUCLEOTIDE SEQUENCE</scope>
    <source>
        <tissue evidence="1">Shoot tissue taken approximately 20 cm above the soil surface</tissue>
    </source>
</reference>
<organism evidence="1">
    <name type="scientific">Arundo donax</name>
    <name type="common">Giant reed</name>
    <name type="synonym">Donax arundinaceus</name>
    <dbReference type="NCBI Taxonomy" id="35708"/>
    <lineage>
        <taxon>Eukaryota</taxon>
        <taxon>Viridiplantae</taxon>
        <taxon>Streptophyta</taxon>
        <taxon>Embryophyta</taxon>
        <taxon>Tracheophyta</taxon>
        <taxon>Spermatophyta</taxon>
        <taxon>Magnoliopsida</taxon>
        <taxon>Liliopsida</taxon>
        <taxon>Poales</taxon>
        <taxon>Poaceae</taxon>
        <taxon>PACMAD clade</taxon>
        <taxon>Arundinoideae</taxon>
        <taxon>Arundineae</taxon>
        <taxon>Arundo</taxon>
    </lineage>
</organism>
<dbReference type="AlphaFoldDB" id="A0A0A9BDE9"/>
<protein>
    <submittedName>
        <fullName evidence="1">Uncharacterized protein</fullName>
    </submittedName>
</protein>
<accession>A0A0A9BDE9</accession>
<evidence type="ECO:0000313" key="1">
    <source>
        <dbReference type="EMBL" id="JAD57337.1"/>
    </source>
</evidence>
<proteinExistence type="predicted"/>
<dbReference type="EMBL" id="GBRH01240558">
    <property type="protein sequence ID" value="JAD57337.1"/>
    <property type="molecule type" value="Transcribed_RNA"/>
</dbReference>
<sequence length="27" mass="3015">MRCRRMVSSPAWLPCQSCCALVLGSRC</sequence>